<dbReference type="GO" id="GO:0022857">
    <property type="term" value="F:transmembrane transporter activity"/>
    <property type="evidence" value="ECO:0007669"/>
    <property type="project" value="InterPro"/>
</dbReference>
<evidence type="ECO:0000256" key="6">
    <source>
        <dbReference type="SAM" id="Phobius"/>
    </source>
</evidence>
<sequence length="519" mass="55597">MANTMTDTMADENGHESIEDIKSTSIDKEGSQEETAVFELAGSKLLLVMIGLALAIFLSSIDGSIISTAIPRITSQFGSIDDIGWYGSAYSLAMCSFQPIAGKLYANFSMKIVFLSTMAVFEFGSLICATAVNSPMLVVGRAKRGTFIGILHSTYGVATILGPLLGGVLTQHASWRWCFYINLPIGAVTFTFLTLFFHPPARNSDNVTVLQKLAKLDLIGAFLFIPSIIIILLALQWGGTRHAWKSVTIIGLILGGAGLLTVFASWQVHKGDNAMIPPRLITQRTIFTACFINFFAMGAVYTSIYYLPEWFQVIKGVSPTKSGVMYLPLAISEIISAIGAGMGVSFLGYANPFIFTGTALMSIGTGLITTFTPTTSHQRWIPYQVLQGLGAGMTLSMPYMATQTVLKGDDIPVGTSLVQLFQFLGGSVFLSISQALFTNQLTSSLSKLGSVGIGRAEIDKILSAGTSSVRKIVTEAQLSAVIGAYNHGIVSAFYIATAAAAVAFVFTFGLEWRSVKPKS</sequence>
<dbReference type="SUPFAM" id="SSF103473">
    <property type="entry name" value="MFS general substrate transporter"/>
    <property type="match status" value="1"/>
</dbReference>
<dbReference type="PROSITE" id="PS50850">
    <property type="entry name" value="MFS"/>
    <property type="match status" value="1"/>
</dbReference>
<feature type="transmembrane region" description="Helical" evidence="6">
    <location>
        <begin position="177"/>
        <end position="198"/>
    </location>
</feature>
<dbReference type="InterPro" id="IPR036259">
    <property type="entry name" value="MFS_trans_sf"/>
</dbReference>
<evidence type="ECO:0000256" key="1">
    <source>
        <dbReference type="ARBA" id="ARBA00004141"/>
    </source>
</evidence>
<proteinExistence type="predicted"/>
<feature type="transmembrane region" description="Helical" evidence="6">
    <location>
        <begin position="286"/>
        <end position="307"/>
    </location>
</feature>
<dbReference type="Gene3D" id="1.20.1250.20">
    <property type="entry name" value="MFS general substrate transporter like domains"/>
    <property type="match status" value="1"/>
</dbReference>
<dbReference type="EMBL" id="MU003711">
    <property type="protein sequence ID" value="KAF2804778.1"/>
    <property type="molecule type" value="Genomic_DNA"/>
</dbReference>
<dbReference type="PANTHER" id="PTHR23501">
    <property type="entry name" value="MAJOR FACILITATOR SUPERFAMILY"/>
    <property type="match status" value="1"/>
</dbReference>
<keyword evidence="5 6" id="KW-0472">Membrane</keyword>
<dbReference type="Pfam" id="PF06609">
    <property type="entry name" value="TRI12"/>
    <property type="match status" value="1"/>
</dbReference>
<gene>
    <name evidence="8 10" type="ORF">BDZ99DRAFT_574996</name>
</gene>
<name>A0A6A6Y898_9PEZI</name>
<dbReference type="OrthoDB" id="10021397at2759"/>
<dbReference type="CDD" id="cd17502">
    <property type="entry name" value="MFS_Azr1_MDR_like"/>
    <property type="match status" value="1"/>
</dbReference>
<feature type="transmembrane region" description="Helical" evidence="6">
    <location>
        <begin position="144"/>
        <end position="165"/>
    </location>
</feature>
<reference evidence="10" key="3">
    <citation type="submission" date="2025-04" db="UniProtKB">
        <authorList>
            <consortium name="RefSeq"/>
        </authorList>
    </citation>
    <scope>IDENTIFICATION</scope>
    <source>
        <strain evidence="10">CBS 304.34</strain>
    </source>
</reference>
<evidence type="ECO:0000256" key="5">
    <source>
        <dbReference type="ARBA" id="ARBA00023136"/>
    </source>
</evidence>
<feature type="transmembrane region" description="Helical" evidence="6">
    <location>
        <begin position="420"/>
        <end position="437"/>
    </location>
</feature>
<dbReference type="RefSeq" id="XP_033571742.1">
    <property type="nucleotide sequence ID" value="XM_033728424.1"/>
</dbReference>
<evidence type="ECO:0000256" key="2">
    <source>
        <dbReference type="ARBA" id="ARBA00022448"/>
    </source>
</evidence>
<feature type="transmembrane region" description="Helical" evidence="6">
    <location>
        <begin position="83"/>
        <end position="100"/>
    </location>
</feature>
<dbReference type="Proteomes" id="UP000504636">
    <property type="component" value="Unplaced"/>
</dbReference>
<feature type="transmembrane region" description="Helical" evidence="6">
    <location>
        <begin position="45"/>
        <end position="71"/>
    </location>
</feature>
<protein>
    <submittedName>
        <fullName evidence="8 10">MFS general substrate transporter</fullName>
    </submittedName>
</protein>
<evidence type="ECO:0000256" key="4">
    <source>
        <dbReference type="ARBA" id="ARBA00022989"/>
    </source>
</evidence>
<reference evidence="8 10" key="1">
    <citation type="journal article" date="2020" name="Stud. Mycol.">
        <title>101 Dothideomycetes genomes: a test case for predicting lifestyles and emergence of pathogens.</title>
        <authorList>
            <person name="Haridas S."/>
            <person name="Albert R."/>
            <person name="Binder M."/>
            <person name="Bloem J."/>
            <person name="Labutti K."/>
            <person name="Salamov A."/>
            <person name="Andreopoulos B."/>
            <person name="Baker S."/>
            <person name="Barry K."/>
            <person name="Bills G."/>
            <person name="Bluhm B."/>
            <person name="Cannon C."/>
            <person name="Castanera R."/>
            <person name="Culley D."/>
            <person name="Daum C."/>
            <person name="Ezra D."/>
            <person name="Gonzalez J."/>
            <person name="Henrissat B."/>
            <person name="Kuo A."/>
            <person name="Liang C."/>
            <person name="Lipzen A."/>
            <person name="Lutzoni F."/>
            <person name="Magnuson J."/>
            <person name="Mondo S."/>
            <person name="Nolan M."/>
            <person name="Ohm R."/>
            <person name="Pangilinan J."/>
            <person name="Park H.-J."/>
            <person name="Ramirez L."/>
            <person name="Alfaro M."/>
            <person name="Sun H."/>
            <person name="Tritt A."/>
            <person name="Yoshinaga Y."/>
            <person name="Zwiers L.-H."/>
            <person name="Turgeon B."/>
            <person name="Goodwin S."/>
            <person name="Spatafora J."/>
            <person name="Crous P."/>
            <person name="Grigoriev I."/>
        </authorList>
    </citation>
    <scope>NUCLEOTIDE SEQUENCE</scope>
    <source>
        <strain evidence="8 10">CBS 304.34</strain>
    </source>
</reference>
<feature type="transmembrane region" description="Helical" evidence="6">
    <location>
        <begin position="380"/>
        <end position="400"/>
    </location>
</feature>
<dbReference type="AlphaFoldDB" id="A0A6A6Y898"/>
<evidence type="ECO:0000313" key="10">
    <source>
        <dbReference type="RefSeq" id="XP_033571742.1"/>
    </source>
</evidence>
<keyword evidence="4 6" id="KW-1133">Transmembrane helix</keyword>
<feature type="transmembrane region" description="Helical" evidence="6">
    <location>
        <begin position="218"/>
        <end position="235"/>
    </location>
</feature>
<dbReference type="GO" id="GO:0005886">
    <property type="term" value="C:plasma membrane"/>
    <property type="evidence" value="ECO:0007669"/>
    <property type="project" value="TreeGrafter"/>
</dbReference>
<keyword evidence="3 6" id="KW-0812">Transmembrane</keyword>
<reference evidence="10" key="2">
    <citation type="submission" date="2020-04" db="EMBL/GenBank/DDBJ databases">
        <authorList>
            <consortium name="NCBI Genome Project"/>
        </authorList>
    </citation>
    <scope>NUCLEOTIDE SEQUENCE</scope>
    <source>
        <strain evidence="10">CBS 304.34</strain>
    </source>
</reference>
<evidence type="ECO:0000256" key="3">
    <source>
        <dbReference type="ARBA" id="ARBA00022692"/>
    </source>
</evidence>
<evidence type="ECO:0000259" key="7">
    <source>
        <dbReference type="PROSITE" id="PS50850"/>
    </source>
</evidence>
<dbReference type="InterPro" id="IPR020846">
    <property type="entry name" value="MFS_dom"/>
</dbReference>
<evidence type="ECO:0000313" key="8">
    <source>
        <dbReference type="EMBL" id="KAF2804778.1"/>
    </source>
</evidence>
<feature type="transmembrane region" description="Helical" evidence="6">
    <location>
        <begin position="353"/>
        <end position="373"/>
    </location>
</feature>
<organism evidence="8">
    <name type="scientific">Mytilinidion resinicola</name>
    <dbReference type="NCBI Taxonomy" id="574789"/>
    <lineage>
        <taxon>Eukaryota</taxon>
        <taxon>Fungi</taxon>
        <taxon>Dikarya</taxon>
        <taxon>Ascomycota</taxon>
        <taxon>Pezizomycotina</taxon>
        <taxon>Dothideomycetes</taxon>
        <taxon>Pleosporomycetidae</taxon>
        <taxon>Mytilinidiales</taxon>
        <taxon>Mytilinidiaceae</taxon>
        <taxon>Mytilinidion</taxon>
    </lineage>
</organism>
<dbReference type="FunFam" id="1.20.1250.20:FF:000196">
    <property type="entry name" value="MFS toxin efflux pump (AflT)"/>
    <property type="match status" value="1"/>
</dbReference>
<dbReference type="GeneID" id="54469317"/>
<feature type="transmembrane region" description="Helical" evidence="6">
    <location>
        <begin position="492"/>
        <end position="510"/>
    </location>
</feature>
<feature type="transmembrane region" description="Helical" evidence="6">
    <location>
        <begin position="247"/>
        <end position="266"/>
    </location>
</feature>
<dbReference type="PANTHER" id="PTHR23501:SF198">
    <property type="entry name" value="AZOLE RESISTANCE PROTEIN 1-RELATED"/>
    <property type="match status" value="1"/>
</dbReference>
<comment type="subcellular location">
    <subcellularLocation>
        <location evidence="1">Membrane</location>
        <topology evidence="1">Multi-pass membrane protein</topology>
    </subcellularLocation>
</comment>
<feature type="transmembrane region" description="Helical" evidence="6">
    <location>
        <begin position="112"/>
        <end position="132"/>
    </location>
</feature>
<keyword evidence="9" id="KW-1185">Reference proteome</keyword>
<feature type="domain" description="Major facilitator superfamily (MFS) profile" evidence="7">
    <location>
        <begin position="48"/>
        <end position="515"/>
    </location>
</feature>
<feature type="transmembrane region" description="Helical" evidence="6">
    <location>
        <begin position="327"/>
        <end position="347"/>
    </location>
</feature>
<dbReference type="Gene3D" id="1.20.1720.10">
    <property type="entry name" value="Multidrug resistance protein D"/>
    <property type="match status" value="2"/>
</dbReference>
<evidence type="ECO:0000313" key="9">
    <source>
        <dbReference type="Proteomes" id="UP000504636"/>
    </source>
</evidence>
<dbReference type="InterPro" id="IPR010573">
    <property type="entry name" value="MFS_Str1/Tri12-like"/>
</dbReference>
<accession>A0A6A6Y898</accession>
<keyword evidence="2" id="KW-0813">Transport</keyword>